<proteinExistence type="predicted"/>
<name>A0ACB9PNM0_BAUVA</name>
<dbReference type="EMBL" id="CM039429">
    <property type="protein sequence ID" value="KAI4350145.1"/>
    <property type="molecule type" value="Genomic_DNA"/>
</dbReference>
<accession>A0ACB9PNM0</accession>
<keyword evidence="2" id="KW-1185">Reference proteome</keyword>
<evidence type="ECO:0000313" key="2">
    <source>
        <dbReference type="Proteomes" id="UP000828941"/>
    </source>
</evidence>
<evidence type="ECO:0000313" key="1">
    <source>
        <dbReference type="EMBL" id="KAI4350145.1"/>
    </source>
</evidence>
<sequence length="143" mass="16681">MDRLCEKLDAAASDGEDEEMESLFSRLTLDVIGKAVFKHDFDSLTNGTDQAVYNVLKRGRKIEVLLQFHSGRSQYVETFHNVKGRSLQRMVNEEELQFHEEYMNEQDPSVLHFLLASGDDVSRKQLRAREDSMTLLMKHRRQF</sequence>
<protein>
    <submittedName>
        <fullName evidence="1">Uncharacterized protein</fullName>
    </submittedName>
</protein>
<reference evidence="1 2" key="1">
    <citation type="journal article" date="2022" name="DNA Res.">
        <title>Chromosomal-level genome assembly of the orchid tree Bauhinia variegata (Leguminosae; Cercidoideae) supports the allotetraploid origin hypothesis of Bauhinia.</title>
        <authorList>
            <person name="Zhong Y."/>
            <person name="Chen Y."/>
            <person name="Zheng D."/>
            <person name="Pang J."/>
            <person name="Liu Y."/>
            <person name="Luo S."/>
            <person name="Meng S."/>
            <person name="Qian L."/>
            <person name="Wei D."/>
            <person name="Dai S."/>
            <person name="Zhou R."/>
        </authorList>
    </citation>
    <scope>NUCLEOTIDE SEQUENCE [LARGE SCALE GENOMIC DNA]</scope>
    <source>
        <strain evidence="1">BV-YZ2020</strain>
    </source>
</reference>
<dbReference type="Proteomes" id="UP000828941">
    <property type="component" value="Chromosome 4"/>
</dbReference>
<comment type="caution">
    <text evidence="1">The sequence shown here is derived from an EMBL/GenBank/DDBJ whole genome shotgun (WGS) entry which is preliminary data.</text>
</comment>
<gene>
    <name evidence="1" type="ORF">L6164_010654</name>
</gene>
<organism evidence="1 2">
    <name type="scientific">Bauhinia variegata</name>
    <name type="common">Purple orchid tree</name>
    <name type="synonym">Phanera variegata</name>
    <dbReference type="NCBI Taxonomy" id="167791"/>
    <lineage>
        <taxon>Eukaryota</taxon>
        <taxon>Viridiplantae</taxon>
        <taxon>Streptophyta</taxon>
        <taxon>Embryophyta</taxon>
        <taxon>Tracheophyta</taxon>
        <taxon>Spermatophyta</taxon>
        <taxon>Magnoliopsida</taxon>
        <taxon>eudicotyledons</taxon>
        <taxon>Gunneridae</taxon>
        <taxon>Pentapetalae</taxon>
        <taxon>rosids</taxon>
        <taxon>fabids</taxon>
        <taxon>Fabales</taxon>
        <taxon>Fabaceae</taxon>
        <taxon>Cercidoideae</taxon>
        <taxon>Cercideae</taxon>
        <taxon>Bauhiniinae</taxon>
        <taxon>Bauhinia</taxon>
    </lineage>
</organism>